<organism evidence="1">
    <name type="scientific">Panicum hallii</name>
    <dbReference type="NCBI Taxonomy" id="206008"/>
    <lineage>
        <taxon>Eukaryota</taxon>
        <taxon>Viridiplantae</taxon>
        <taxon>Streptophyta</taxon>
        <taxon>Embryophyta</taxon>
        <taxon>Tracheophyta</taxon>
        <taxon>Spermatophyta</taxon>
        <taxon>Magnoliopsida</taxon>
        <taxon>Liliopsida</taxon>
        <taxon>Poales</taxon>
        <taxon>Poaceae</taxon>
        <taxon>PACMAD clade</taxon>
        <taxon>Panicoideae</taxon>
        <taxon>Panicodae</taxon>
        <taxon>Paniceae</taxon>
        <taxon>Panicinae</taxon>
        <taxon>Panicum</taxon>
        <taxon>Panicum sect. Panicum</taxon>
    </lineage>
</organism>
<dbReference type="Gramene" id="PVH38555">
    <property type="protein sequence ID" value="PVH38555"/>
    <property type="gene ID" value="PAHAL_5G287800"/>
</dbReference>
<evidence type="ECO:0000313" key="1">
    <source>
        <dbReference type="EMBL" id="PVH38555.1"/>
    </source>
</evidence>
<gene>
    <name evidence="1" type="ORF">PAHAL_5G287800</name>
</gene>
<dbReference type="AlphaFoldDB" id="A0A2T8ILK0"/>
<reference evidence="1" key="1">
    <citation type="submission" date="2018-04" db="EMBL/GenBank/DDBJ databases">
        <title>WGS assembly of Panicum hallii.</title>
        <authorList>
            <person name="Lovell J."/>
            <person name="Jenkins J."/>
            <person name="Lowry D."/>
            <person name="Mamidi S."/>
            <person name="Sreedasyam A."/>
            <person name="Weng X."/>
            <person name="Barry K."/>
            <person name="Bonette J."/>
            <person name="Campitelli B."/>
            <person name="Daum C."/>
            <person name="Gordon S."/>
            <person name="Gould B."/>
            <person name="Lipzen A."/>
            <person name="Macqueen A."/>
            <person name="Palacio-Mejia J."/>
            <person name="Plott C."/>
            <person name="Shakirov E."/>
            <person name="Shu S."/>
            <person name="Yoshinaga Y."/>
            <person name="Zane M."/>
            <person name="Rokhsar D."/>
            <person name="Grimwood J."/>
            <person name="Schmutz J."/>
            <person name="Juenger T."/>
        </authorList>
    </citation>
    <scope>NUCLEOTIDE SEQUENCE [LARGE SCALE GENOMIC DNA]</scope>
    <source>
        <strain evidence="1">FIL2</strain>
    </source>
</reference>
<sequence>MVNALVNLQDPVLKATENPATPADTLVGLQDLQEPIVTLSIVGPFLQESIVTSSATSPPLEKVRLQEPIATSSAVTPPPERVRLQEPIVTSSAFTPSPEQGLNLSELLSFDPASVGSAILEVDEHQPDPTGAASQLLRVKGLLSAPIDALVRL</sequence>
<accession>A0A2T8ILK0</accession>
<name>A0A2T8ILK0_9POAL</name>
<protein>
    <submittedName>
        <fullName evidence="1">Uncharacterized protein</fullName>
    </submittedName>
</protein>
<proteinExistence type="predicted"/>
<dbReference type="EMBL" id="CM008050">
    <property type="protein sequence ID" value="PVH38555.1"/>
    <property type="molecule type" value="Genomic_DNA"/>
</dbReference>
<dbReference type="Proteomes" id="UP000243499">
    <property type="component" value="Chromosome 5"/>
</dbReference>